<reference evidence="2" key="1">
    <citation type="journal article" date="2011" name="Nat. Commun.">
        <title>Effector diversification within compartments of the Leptosphaeria maculans genome affected by Repeat-Induced Point mutations.</title>
        <authorList>
            <person name="Rouxel T."/>
            <person name="Grandaubert J."/>
            <person name="Hane J.K."/>
            <person name="Hoede C."/>
            <person name="van de Wouw A.P."/>
            <person name="Couloux A."/>
            <person name="Dominguez V."/>
            <person name="Anthouard V."/>
            <person name="Bally P."/>
            <person name="Bourras S."/>
            <person name="Cozijnsen A.J."/>
            <person name="Ciuffetti L.M."/>
            <person name="Degrave A."/>
            <person name="Dilmaghani A."/>
            <person name="Duret L."/>
            <person name="Fudal I."/>
            <person name="Goodwin S.B."/>
            <person name="Gout L."/>
            <person name="Glaser N."/>
            <person name="Linglin J."/>
            <person name="Kema G.H.J."/>
            <person name="Lapalu N."/>
            <person name="Lawrence C.B."/>
            <person name="May K."/>
            <person name="Meyer M."/>
            <person name="Ollivier B."/>
            <person name="Poulain J."/>
            <person name="Schoch C.L."/>
            <person name="Simon A."/>
            <person name="Spatafora J.W."/>
            <person name="Stachowiak A."/>
            <person name="Turgeon B.G."/>
            <person name="Tyler B.M."/>
            <person name="Vincent D."/>
            <person name="Weissenbach J."/>
            <person name="Amselem J."/>
            <person name="Quesneville H."/>
            <person name="Oliver R.P."/>
            <person name="Wincker P."/>
            <person name="Balesdent M.-H."/>
            <person name="Howlett B.J."/>
        </authorList>
    </citation>
    <scope>NUCLEOTIDE SEQUENCE [LARGE SCALE GENOMIC DNA]</scope>
    <source>
        <strain evidence="2">JN3 / isolate v23.1.3 / race Av1-4-5-6-7-8</strain>
    </source>
</reference>
<dbReference type="HOGENOM" id="CLU_3087694_0_0_1"/>
<proteinExistence type="predicted"/>
<accession>E5AFE6</accession>
<organism evidence="1 2">
    <name type="scientific">Leptosphaeria maculans (strain JN3 / isolate v23.1.3 / race Av1-4-5-6-7-8)</name>
    <name type="common">Blackleg fungus</name>
    <name type="synonym">Phoma lingam</name>
    <dbReference type="NCBI Taxonomy" id="985895"/>
    <lineage>
        <taxon>Eukaryota</taxon>
        <taxon>Fungi</taxon>
        <taxon>Dikarya</taxon>
        <taxon>Ascomycota</taxon>
        <taxon>Pezizomycotina</taxon>
        <taxon>Dothideomycetes</taxon>
        <taxon>Pleosporomycetidae</taxon>
        <taxon>Pleosporales</taxon>
        <taxon>Pleosporineae</taxon>
        <taxon>Leptosphaeriaceae</taxon>
        <taxon>Plenodomus</taxon>
        <taxon>Plenodomus lingam/Leptosphaeria maculans species complex</taxon>
    </lineage>
</organism>
<evidence type="ECO:0000313" key="2">
    <source>
        <dbReference type="Proteomes" id="UP000002668"/>
    </source>
</evidence>
<sequence>MIGASEAISAEPILVGDLEGSATSVERGDGEEGFFPCGFCLGCSRGDGPGGL</sequence>
<protein>
    <submittedName>
        <fullName evidence="1">Predicted protein</fullName>
    </submittedName>
</protein>
<keyword evidence="2" id="KW-1185">Reference proteome</keyword>
<evidence type="ECO:0000313" key="1">
    <source>
        <dbReference type="EMBL" id="CBY01935.1"/>
    </source>
</evidence>
<dbReference type="InParanoid" id="E5AFE6"/>
<name>E5AFE6_LEPMJ</name>
<dbReference type="VEuPathDB" id="FungiDB:LEMA_uP007220.1"/>
<dbReference type="EMBL" id="FP929139">
    <property type="protein sequence ID" value="CBY01935.1"/>
    <property type="molecule type" value="Genomic_DNA"/>
</dbReference>
<dbReference type="AlphaFoldDB" id="E5AFE6"/>
<gene>
    <name evidence="1" type="ORF">LEMA_uP007220.1</name>
</gene>
<dbReference type="Proteomes" id="UP000002668">
    <property type="component" value="Genome"/>
</dbReference>